<dbReference type="AlphaFoldDB" id="A0A9P1NCP5"/>
<organism evidence="2 3">
    <name type="scientific">Caenorhabditis angaria</name>
    <dbReference type="NCBI Taxonomy" id="860376"/>
    <lineage>
        <taxon>Eukaryota</taxon>
        <taxon>Metazoa</taxon>
        <taxon>Ecdysozoa</taxon>
        <taxon>Nematoda</taxon>
        <taxon>Chromadorea</taxon>
        <taxon>Rhabditida</taxon>
        <taxon>Rhabditina</taxon>
        <taxon>Rhabditomorpha</taxon>
        <taxon>Rhabditoidea</taxon>
        <taxon>Rhabditidae</taxon>
        <taxon>Peloderinae</taxon>
        <taxon>Caenorhabditis</taxon>
    </lineage>
</organism>
<keyword evidence="3" id="KW-1185">Reference proteome</keyword>
<dbReference type="OrthoDB" id="5812721at2759"/>
<comment type="caution">
    <text evidence="2">The sequence shown here is derived from an EMBL/GenBank/DDBJ whole genome shotgun (WGS) entry which is preliminary data.</text>
</comment>
<evidence type="ECO:0000313" key="3">
    <source>
        <dbReference type="Proteomes" id="UP001152747"/>
    </source>
</evidence>
<accession>A0A9P1NCP5</accession>
<gene>
    <name evidence="2" type="ORF">CAMP_LOCUS19399</name>
</gene>
<keyword evidence="1" id="KW-0472">Membrane</keyword>
<protein>
    <submittedName>
        <fullName evidence="2">Uncharacterized protein</fullName>
    </submittedName>
</protein>
<proteinExistence type="predicted"/>
<evidence type="ECO:0000313" key="2">
    <source>
        <dbReference type="EMBL" id="CAI5456762.1"/>
    </source>
</evidence>
<reference evidence="2" key="1">
    <citation type="submission" date="2022-11" db="EMBL/GenBank/DDBJ databases">
        <authorList>
            <person name="Kikuchi T."/>
        </authorList>
    </citation>
    <scope>NUCLEOTIDE SEQUENCE</scope>
    <source>
        <strain evidence="2">PS1010</strain>
    </source>
</reference>
<keyword evidence="1" id="KW-0812">Transmembrane</keyword>
<evidence type="ECO:0000256" key="1">
    <source>
        <dbReference type="SAM" id="Phobius"/>
    </source>
</evidence>
<feature type="transmembrane region" description="Helical" evidence="1">
    <location>
        <begin position="220"/>
        <end position="240"/>
    </location>
</feature>
<keyword evidence="1" id="KW-1133">Transmembrane helix</keyword>
<dbReference type="Proteomes" id="UP001152747">
    <property type="component" value="Unassembled WGS sequence"/>
</dbReference>
<sequence length="256" mass="28673">MFTASGGRRRRRKRSTSTRAPNYFTLPHFSNLDMKSIILTIAFCLPILALAEICPMENHQVCNQGNLACVCSVAQADENPVPLISCNSFIQREEETLNFPAVSIDFKLDKSTEGLEEWPEAAFREKLSSSLRVDEENILILRASCLGTDDELTVQFGVLKKEANLTDYPFQVEDFVSAGTLATRMKSMGHLTEIANLRVTTIEYVDELVDIEFEPSNIELIVKAVGLGIIFGVFFVMGVLKVFNRSDEYTDDLQKA</sequence>
<name>A0A9P1NCP5_9PELO</name>
<dbReference type="EMBL" id="CANHGI010000006">
    <property type="protein sequence ID" value="CAI5456762.1"/>
    <property type="molecule type" value="Genomic_DNA"/>
</dbReference>